<reference evidence="2 3" key="1">
    <citation type="submission" date="2014-06" db="EMBL/GenBank/DDBJ databases">
        <title>Draft genome sequence of Paenibacillus sp. MSt1.</title>
        <authorList>
            <person name="Aw Y.K."/>
            <person name="Ong K.S."/>
            <person name="Gan H.M."/>
            <person name="Lee S.M."/>
        </authorList>
    </citation>
    <scope>NUCLEOTIDE SEQUENCE [LARGE SCALE GENOMIC DNA]</scope>
    <source>
        <strain evidence="2 3">MSt1</strain>
    </source>
</reference>
<name>A0A081NT14_9BACL</name>
<dbReference type="EMBL" id="JNVM01000075">
    <property type="protein sequence ID" value="KEQ21587.1"/>
    <property type="molecule type" value="Genomic_DNA"/>
</dbReference>
<dbReference type="InterPro" id="IPR009875">
    <property type="entry name" value="PilZ_domain"/>
</dbReference>
<dbReference type="AlphaFoldDB" id="A0A081NT14"/>
<organism evidence="2 3">
    <name type="scientific">Paenibacillus tyrfis</name>
    <dbReference type="NCBI Taxonomy" id="1501230"/>
    <lineage>
        <taxon>Bacteria</taxon>
        <taxon>Bacillati</taxon>
        <taxon>Bacillota</taxon>
        <taxon>Bacilli</taxon>
        <taxon>Bacillales</taxon>
        <taxon>Paenibacillaceae</taxon>
        <taxon>Paenibacillus</taxon>
    </lineage>
</organism>
<dbReference type="eggNOG" id="ENOG5033BDD">
    <property type="taxonomic scope" value="Bacteria"/>
</dbReference>
<protein>
    <recommendedName>
        <fullName evidence="1">PilZ domain-containing protein</fullName>
    </recommendedName>
</protein>
<evidence type="ECO:0000313" key="3">
    <source>
        <dbReference type="Proteomes" id="UP000028123"/>
    </source>
</evidence>
<dbReference type="Gene3D" id="2.40.10.220">
    <property type="entry name" value="predicted glycosyltransferase like domains"/>
    <property type="match status" value="1"/>
</dbReference>
<keyword evidence="3" id="KW-1185">Reference proteome</keyword>
<dbReference type="Proteomes" id="UP000028123">
    <property type="component" value="Unassembled WGS sequence"/>
</dbReference>
<gene>
    <name evidence="2" type="ORF">ET33_35305</name>
</gene>
<dbReference type="Pfam" id="PF07238">
    <property type="entry name" value="PilZ"/>
    <property type="match status" value="1"/>
</dbReference>
<evidence type="ECO:0000313" key="2">
    <source>
        <dbReference type="EMBL" id="KEQ21587.1"/>
    </source>
</evidence>
<comment type="caution">
    <text evidence="2">The sequence shown here is derived from an EMBL/GenBank/DDBJ whole genome shotgun (WGS) entry which is preliminary data.</text>
</comment>
<sequence length="126" mass="14299">MYHNKRSDAFRYSLNTPLVCYFEVTNINGKTTSSTPVKATLMDISNSGCKIVTPLNLNAASNKLQIVLHVQLQEELLKLNGSIRWQLQSTNALYHYGVKFMMNESERRHLLAGLRTLTALRKITVT</sequence>
<accession>A0A081NT14</accession>
<dbReference type="GO" id="GO:0035438">
    <property type="term" value="F:cyclic-di-GMP binding"/>
    <property type="evidence" value="ECO:0007669"/>
    <property type="project" value="InterPro"/>
</dbReference>
<feature type="domain" description="PilZ" evidence="1">
    <location>
        <begin position="30"/>
        <end position="111"/>
    </location>
</feature>
<proteinExistence type="predicted"/>
<dbReference type="OrthoDB" id="2354159at2"/>
<dbReference type="SUPFAM" id="SSF141371">
    <property type="entry name" value="PilZ domain-like"/>
    <property type="match status" value="1"/>
</dbReference>
<evidence type="ECO:0000259" key="1">
    <source>
        <dbReference type="Pfam" id="PF07238"/>
    </source>
</evidence>
<dbReference type="RefSeq" id="WP_036694000.1">
    <property type="nucleotide sequence ID" value="NZ_FYEP01000009.1"/>
</dbReference>